<gene>
    <name evidence="7" type="ORF">TM51_11590</name>
</gene>
<evidence type="ECO:0000256" key="4">
    <source>
        <dbReference type="ARBA" id="ARBA00023136"/>
    </source>
</evidence>
<dbReference type="AlphaFoldDB" id="A0A9P2WQ28"/>
<organism evidence="7 8">
    <name type="scientific">Thermobifida fusca TM51</name>
    <dbReference type="NCBI Taxonomy" id="1169414"/>
    <lineage>
        <taxon>Bacteria</taxon>
        <taxon>Bacillati</taxon>
        <taxon>Actinomycetota</taxon>
        <taxon>Actinomycetes</taxon>
        <taxon>Streptosporangiales</taxon>
        <taxon>Nocardiopsidaceae</taxon>
        <taxon>Thermobifida</taxon>
    </lineage>
</organism>
<evidence type="ECO:0000256" key="5">
    <source>
        <dbReference type="SAM" id="MobiDB-lite"/>
    </source>
</evidence>
<dbReference type="SUPFAM" id="SSF103481">
    <property type="entry name" value="Multidrug resistance efflux transporter EmrE"/>
    <property type="match status" value="1"/>
</dbReference>
<dbReference type="RefSeq" id="WP_011292679.1">
    <property type="nucleotide sequence ID" value="NZ_AOSG01000061.1"/>
</dbReference>
<feature type="region of interest" description="Disordered" evidence="5">
    <location>
        <begin position="278"/>
        <end position="303"/>
    </location>
</feature>
<proteinExistence type="predicted"/>
<dbReference type="InterPro" id="IPR037185">
    <property type="entry name" value="EmrE-like"/>
</dbReference>
<evidence type="ECO:0000256" key="2">
    <source>
        <dbReference type="ARBA" id="ARBA00022692"/>
    </source>
</evidence>
<keyword evidence="4 6" id="KW-0472">Membrane</keyword>
<keyword evidence="3 6" id="KW-1133">Transmembrane helix</keyword>
<dbReference type="Proteomes" id="UP000014184">
    <property type="component" value="Unassembled WGS sequence"/>
</dbReference>
<dbReference type="Pfam" id="PF05653">
    <property type="entry name" value="Mg_trans_NIPA"/>
    <property type="match status" value="1"/>
</dbReference>
<feature type="transmembrane region" description="Helical" evidence="6">
    <location>
        <begin position="256"/>
        <end position="275"/>
    </location>
</feature>
<dbReference type="PANTHER" id="PTHR40761:SF1">
    <property type="entry name" value="CONSERVED INTEGRAL MEMBRANE ALANINE VALINE AND LEUCINE RICH PROTEIN-RELATED"/>
    <property type="match status" value="1"/>
</dbReference>
<evidence type="ECO:0000256" key="3">
    <source>
        <dbReference type="ARBA" id="ARBA00022989"/>
    </source>
</evidence>
<keyword evidence="2 6" id="KW-0812">Transmembrane</keyword>
<comment type="subcellular location">
    <subcellularLocation>
        <location evidence="1">Membrane</location>
        <topology evidence="1">Multi-pass membrane protein</topology>
    </subcellularLocation>
</comment>
<name>A0A9P2WQ28_THEFU</name>
<dbReference type="GO" id="GO:0016020">
    <property type="term" value="C:membrane"/>
    <property type="evidence" value="ECO:0007669"/>
    <property type="project" value="UniProtKB-SubCell"/>
</dbReference>
<dbReference type="InterPro" id="IPR008521">
    <property type="entry name" value="Mg_trans_NIPA"/>
</dbReference>
<sequence>MIWAVVLALVGAFCLALGSALQERDAIRAPGGSVARISFLWHLVRRPRWLLGALAAAVGVGLHLAALSAAPLTIIQPIGVSGLLFAIVLSALFSRQRVRASQLLAGVAVMVGLVGIITLFPHGADSPMLPLSAAVTLASGVVAAGGVGYLVAPWLPAGARAILLAAFGGAALGTTSALARVIAVQAVADLAAVFSWLTVLAGAVAVFGGLLQQNAYRTGHFAAAYATLLVVDPVVGAGIGVLVLGEHVPTGPLEQALAAGAALLAIAGTTVLARAKHRNPEAAHPGTASSPSNVVRTTPGDSP</sequence>
<feature type="transmembrane region" description="Helical" evidence="6">
    <location>
        <begin position="190"/>
        <end position="211"/>
    </location>
</feature>
<feature type="transmembrane region" description="Helical" evidence="6">
    <location>
        <begin position="100"/>
        <end position="120"/>
    </location>
</feature>
<evidence type="ECO:0000313" key="7">
    <source>
        <dbReference type="EMBL" id="EOR70740.1"/>
    </source>
</evidence>
<reference evidence="7 8" key="1">
    <citation type="journal article" date="2013" name="Genome Announc.">
        <title>Draft Genome Sequence of the Lignocellulose Decomposer Thermobifida fusca Strain TM51.</title>
        <authorList>
            <person name="Toth A."/>
            <person name="Barna T."/>
            <person name="Nagy I."/>
            <person name="Horvath B."/>
            <person name="Nagy I."/>
            <person name="Tancsics A."/>
            <person name="Kriszt B."/>
            <person name="Baka E."/>
            <person name="Fekete C."/>
            <person name="Kukolya J."/>
        </authorList>
    </citation>
    <scope>NUCLEOTIDE SEQUENCE [LARGE SCALE GENOMIC DNA]</scope>
    <source>
        <strain evidence="7 8">TM51</strain>
    </source>
</reference>
<protein>
    <recommendedName>
        <fullName evidence="9">Integral membrane protein</fullName>
    </recommendedName>
</protein>
<evidence type="ECO:0000256" key="1">
    <source>
        <dbReference type="ARBA" id="ARBA00004141"/>
    </source>
</evidence>
<dbReference type="PANTHER" id="PTHR40761">
    <property type="entry name" value="CONSERVED INTEGRAL MEMBRANE ALANINE VALINE AND LEUCINE RICH PROTEIN-RELATED"/>
    <property type="match status" value="1"/>
</dbReference>
<evidence type="ECO:0008006" key="9">
    <source>
        <dbReference type="Google" id="ProtNLM"/>
    </source>
</evidence>
<feature type="transmembrane region" description="Helical" evidence="6">
    <location>
        <begin position="223"/>
        <end position="244"/>
    </location>
</feature>
<feature type="compositionally biased region" description="Polar residues" evidence="5">
    <location>
        <begin position="287"/>
        <end position="303"/>
    </location>
</feature>
<feature type="transmembrane region" description="Helical" evidence="6">
    <location>
        <begin position="162"/>
        <end position="184"/>
    </location>
</feature>
<feature type="transmembrane region" description="Helical" evidence="6">
    <location>
        <begin position="74"/>
        <end position="93"/>
    </location>
</feature>
<feature type="transmembrane region" description="Helical" evidence="6">
    <location>
        <begin position="132"/>
        <end position="155"/>
    </location>
</feature>
<keyword evidence="8" id="KW-1185">Reference proteome</keyword>
<evidence type="ECO:0000313" key="8">
    <source>
        <dbReference type="Proteomes" id="UP000014184"/>
    </source>
</evidence>
<comment type="caution">
    <text evidence="7">The sequence shown here is derived from an EMBL/GenBank/DDBJ whole genome shotgun (WGS) entry which is preliminary data.</text>
</comment>
<accession>A0A9P2WQ28</accession>
<evidence type="ECO:0000256" key="6">
    <source>
        <dbReference type="SAM" id="Phobius"/>
    </source>
</evidence>
<dbReference type="NCBIfam" id="NF038012">
    <property type="entry name" value="DMT_1"/>
    <property type="match status" value="1"/>
</dbReference>
<dbReference type="EMBL" id="AOSG01000061">
    <property type="protein sequence ID" value="EOR70740.1"/>
    <property type="molecule type" value="Genomic_DNA"/>
</dbReference>
<feature type="transmembrane region" description="Helical" evidence="6">
    <location>
        <begin position="49"/>
        <end position="68"/>
    </location>
</feature>
<dbReference type="GO" id="GO:0015095">
    <property type="term" value="F:magnesium ion transmembrane transporter activity"/>
    <property type="evidence" value="ECO:0007669"/>
    <property type="project" value="InterPro"/>
</dbReference>